<keyword evidence="2 4" id="KW-0648">Protein biosynthesis</keyword>
<dbReference type="InterPro" id="IPR036754">
    <property type="entry name" value="YbaK/aa-tRNA-synt-asso_dom_sf"/>
</dbReference>
<evidence type="ECO:0000259" key="5">
    <source>
        <dbReference type="Pfam" id="PF04073"/>
    </source>
</evidence>
<sequence length="163" mass="18352">MKTKKTNAMRQLDKAKIKYDMRTFDVDAETHLEGLQVAERIQVDVNHIFKTLVLENDKHEHFVFVIPILAHLDMKKAAATVNEKKLQLMPMHDLKKVTGYIRGGCSPIGMKTHFPTVIDETIVQLEEVFVSGGHRGVQMGLAPQDLIEMSKAKVASAIAPNEY</sequence>
<dbReference type="InterPro" id="IPR007214">
    <property type="entry name" value="YbaK/aa-tRNA-synth-assoc-dom"/>
</dbReference>
<proteinExistence type="inferred from homology"/>
<accession>A0AAX1RV58</accession>
<dbReference type="SUPFAM" id="SSF55826">
    <property type="entry name" value="YbaK/ProRS associated domain"/>
    <property type="match status" value="1"/>
</dbReference>
<reference evidence="6 7" key="1">
    <citation type="journal article" date="2018" name="Vet. Microbiol.">
        <title>Characterisation of Staphylococcus felis isolated from cats using whole genome sequencing.</title>
        <authorList>
            <person name="Worthing K."/>
            <person name="Pang S."/>
            <person name="Trott D.J."/>
            <person name="Abraham S."/>
            <person name="Coombs G.W."/>
            <person name="Jordan D."/>
            <person name="McIntyre L."/>
            <person name="Davies M.R."/>
            <person name="Norris J."/>
        </authorList>
    </citation>
    <scope>NUCLEOTIDE SEQUENCE [LARGE SCALE GENOMIC DNA]</scope>
    <source>
        <strain evidence="6 7">F25</strain>
    </source>
</reference>
<dbReference type="EMBL" id="QKYD01000108">
    <property type="protein sequence ID" value="REI21341.1"/>
    <property type="molecule type" value="Genomic_DNA"/>
</dbReference>
<dbReference type="CDD" id="cd00002">
    <property type="entry name" value="YbaK_deacylase"/>
    <property type="match status" value="1"/>
</dbReference>
<dbReference type="InterPro" id="IPR004369">
    <property type="entry name" value="Prolyl-tRNA_editing_YbaK/EbsC"/>
</dbReference>
<dbReference type="RefSeq" id="WP_115855834.1">
    <property type="nucleotide sequence ID" value="NZ_CAJUZR010000016.1"/>
</dbReference>
<evidence type="ECO:0000256" key="1">
    <source>
        <dbReference type="ARBA" id="ARBA00009798"/>
    </source>
</evidence>
<dbReference type="EC" id="4.2.-.-" evidence="4"/>
<comment type="similarity">
    <text evidence="1 4">Belongs to the prolyl-tRNA editing family. YbaK/EbsC subfamily.</text>
</comment>
<name>A0AAX1RV58_9STAP</name>
<dbReference type="NCBIfam" id="TIGR00011">
    <property type="entry name" value="YbaK_EbsC"/>
    <property type="match status" value="1"/>
</dbReference>
<evidence type="ECO:0000313" key="7">
    <source>
        <dbReference type="Proteomes" id="UP000256337"/>
    </source>
</evidence>
<dbReference type="Pfam" id="PF04073">
    <property type="entry name" value="tRNA_edit"/>
    <property type="match status" value="1"/>
</dbReference>
<evidence type="ECO:0000256" key="4">
    <source>
        <dbReference type="PIRNR" id="PIRNR006181"/>
    </source>
</evidence>
<evidence type="ECO:0000313" key="6">
    <source>
        <dbReference type="EMBL" id="REI21341.1"/>
    </source>
</evidence>
<dbReference type="AlphaFoldDB" id="A0AAX1RV58"/>
<protein>
    <recommendedName>
        <fullName evidence="4">Cys-tRNA(Pro)/Cys-tRNA(Cys) deacylase</fullName>
        <ecNumber evidence="4">4.2.-.-</ecNumber>
    </recommendedName>
</protein>
<evidence type="ECO:0000256" key="2">
    <source>
        <dbReference type="ARBA" id="ARBA00022917"/>
    </source>
</evidence>
<keyword evidence="3 4" id="KW-0456">Lyase</keyword>
<feature type="domain" description="YbaK/aminoacyl-tRNA synthetase-associated" evidence="5">
    <location>
        <begin position="36"/>
        <end position="148"/>
    </location>
</feature>
<dbReference type="PANTHER" id="PTHR30411:SF0">
    <property type="entry name" value="CYS-TRNA(PRO)_CYS-TRNA(CYS) DEACYLASE YBAK"/>
    <property type="match status" value="1"/>
</dbReference>
<comment type="caution">
    <text evidence="6">The sequence shown here is derived from an EMBL/GenBank/DDBJ whole genome shotgun (WGS) entry which is preliminary data.</text>
</comment>
<dbReference type="GO" id="GO:0016829">
    <property type="term" value="F:lyase activity"/>
    <property type="evidence" value="ECO:0007669"/>
    <property type="project" value="UniProtKB-KW"/>
</dbReference>
<dbReference type="Proteomes" id="UP000256337">
    <property type="component" value="Unassembled WGS sequence"/>
</dbReference>
<gene>
    <name evidence="6" type="primary">ybaK</name>
    <name evidence="6" type="ORF">DOS76_07215</name>
</gene>
<dbReference type="PIRSF" id="PIRSF006181">
    <property type="entry name" value="EbsC_YbaK"/>
    <property type="match status" value="1"/>
</dbReference>
<dbReference type="GO" id="GO:0006412">
    <property type="term" value="P:translation"/>
    <property type="evidence" value="ECO:0007669"/>
    <property type="project" value="UniProtKB-KW"/>
</dbReference>
<dbReference type="GO" id="GO:0002161">
    <property type="term" value="F:aminoacyl-tRNA deacylase activity"/>
    <property type="evidence" value="ECO:0007669"/>
    <property type="project" value="InterPro"/>
</dbReference>
<evidence type="ECO:0000256" key="3">
    <source>
        <dbReference type="ARBA" id="ARBA00023239"/>
    </source>
</evidence>
<dbReference type="Gene3D" id="3.90.960.10">
    <property type="entry name" value="YbaK/aminoacyl-tRNA synthetase-associated domain"/>
    <property type="match status" value="1"/>
</dbReference>
<dbReference type="PANTHER" id="PTHR30411">
    <property type="entry name" value="CYTOPLASMIC PROTEIN"/>
    <property type="match status" value="1"/>
</dbReference>
<organism evidence="6 7">
    <name type="scientific">Staphylococcus felis</name>
    <dbReference type="NCBI Taxonomy" id="46127"/>
    <lineage>
        <taxon>Bacteria</taxon>
        <taxon>Bacillati</taxon>
        <taxon>Bacillota</taxon>
        <taxon>Bacilli</taxon>
        <taxon>Bacillales</taxon>
        <taxon>Staphylococcaceae</taxon>
        <taxon>Staphylococcus</taxon>
    </lineage>
</organism>